<keyword evidence="7 8" id="KW-0472">Membrane</keyword>
<feature type="transmembrane region" description="Helical" evidence="8">
    <location>
        <begin position="104"/>
        <end position="128"/>
    </location>
</feature>
<evidence type="ECO:0000256" key="1">
    <source>
        <dbReference type="ARBA" id="ARBA00004651"/>
    </source>
</evidence>
<evidence type="ECO:0000256" key="5">
    <source>
        <dbReference type="ARBA" id="ARBA00022692"/>
    </source>
</evidence>
<reference evidence="10 11" key="1">
    <citation type="journal article" date="2016" name="Sci. Rep.">
        <title>The Dendrobium catenatum Lindl. genome sequence provides insights into polysaccharide synthase, floral development and adaptive evolution.</title>
        <authorList>
            <person name="Zhang G.Q."/>
            <person name="Xu Q."/>
            <person name="Bian C."/>
            <person name="Tsai W.C."/>
            <person name="Yeh C.M."/>
            <person name="Liu K.W."/>
            <person name="Yoshida K."/>
            <person name="Zhang L.S."/>
            <person name="Chang S.B."/>
            <person name="Chen F."/>
            <person name="Shi Y."/>
            <person name="Su Y.Y."/>
            <person name="Zhang Y.Q."/>
            <person name="Chen L.J."/>
            <person name="Yin Y."/>
            <person name="Lin M."/>
            <person name="Huang H."/>
            <person name="Deng H."/>
            <person name="Wang Z.W."/>
            <person name="Zhu S.L."/>
            <person name="Zhao X."/>
            <person name="Deng C."/>
            <person name="Niu S.C."/>
            <person name="Huang J."/>
            <person name="Wang M."/>
            <person name="Liu G.H."/>
            <person name="Yang H.J."/>
            <person name="Xiao X.J."/>
            <person name="Hsiao Y.Y."/>
            <person name="Wu W.L."/>
            <person name="Chen Y.Y."/>
            <person name="Mitsuda N."/>
            <person name="Ohme-Takagi M."/>
            <person name="Luo Y.B."/>
            <person name="Van de Peer Y."/>
            <person name="Liu Z.J."/>
        </authorList>
    </citation>
    <scope>NUCLEOTIDE SEQUENCE [LARGE SCALE GENOMIC DNA]</scope>
    <source>
        <tissue evidence="10">The whole plant</tissue>
    </source>
</reference>
<keyword evidence="5 8" id="KW-0812">Transmembrane</keyword>
<name>A0A2I0W6N0_9ASPA</name>
<evidence type="ECO:0000313" key="11">
    <source>
        <dbReference type="Proteomes" id="UP000233837"/>
    </source>
</evidence>
<dbReference type="InterPro" id="IPR006702">
    <property type="entry name" value="CASP_dom"/>
</dbReference>
<dbReference type="InterPro" id="IPR006459">
    <property type="entry name" value="CASP/CASPL"/>
</dbReference>
<proteinExistence type="inferred from homology"/>
<dbReference type="Pfam" id="PF04535">
    <property type="entry name" value="CASP_dom"/>
    <property type="match status" value="1"/>
</dbReference>
<evidence type="ECO:0000256" key="3">
    <source>
        <dbReference type="ARBA" id="ARBA00011489"/>
    </source>
</evidence>
<organism evidence="10 11">
    <name type="scientific">Dendrobium catenatum</name>
    <dbReference type="NCBI Taxonomy" id="906689"/>
    <lineage>
        <taxon>Eukaryota</taxon>
        <taxon>Viridiplantae</taxon>
        <taxon>Streptophyta</taxon>
        <taxon>Embryophyta</taxon>
        <taxon>Tracheophyta</taxon>
        <taxon>Spermatophyta</taxon>
        <taxon>Magnoliopsida</taxon>
        <taxon>Liliopsida</taxon>
        <taxon>Asparagales</taxon>
        <taxon>Orchidaceae</taxon>
        <taxon>Epidendroideae</taxon>
        <taxon>Malaxideae</taxon>
        <taxon>Dendrobiinae</taxon>
        <taxon>Dendrobium</taxon>
    </lineage>
</organism>
<evidence type="ECO:0000256" key="8">
    <source>
        <dbReference type="RuleBase" id="RU361233"/>
    </source>
</evidence>
<dbReference type="Proteomes" id="UP000233837">
    <property type="component" value="Unassembled WGS sequence"/>
</dbReference>
<gene>
    <name evidence="10" type="ORF">MA16_Dca007309</name>
</gene>
<comment type="subcellular location">
    <subcellularLocation>
        <location evidence="1 8">Cell membrane</location>
        <topology evidence="1 8">Multi-pass membrane protein</topology>
    </subcellularLocation>
</comment>
<dbReference type="EMBL" id="KZ502882">
    <property type="protein sequence ID" value="PKU71312.1"/>
    <property type="molecule type" value="Genomic_DNA"/>
</dbReference>
<dbReference type="PANTHER" id="PTHR33573">
    <property type="entry name" value="CASP-LIKE PROTEIN 4A4"/>
    <property type="match status" value="1"/>
</dbReference>
<evidence type="ECO:0000259" key="9">
    <source>
        <dbReference type="Pfam" id="PF04535"/>
    </source>
</evidence>
<feature type="transmembrane region" description="Helical" evidence="8">
    <location>
        <begin position="29"/>
        <end position="48"/>
    </location>
</feature>
<evidence type="ECO:0000256" key="6">
    <source>
        <dbReference type="ARBA" id="ARBA00022989"/>
    </source>
</evidence>
<dbReference type="GO" id="GO:0005886">
    <property type="term" value="C:plasma membrane"/>
    <property type="evidence" value="ECO:0007669"/>
    <property type="project" value="UniProtKB-SubCell"/>
</dbReference>
<keyword evidence="4 8" id="KW-1003">Cell membrane</keyword>
<protein>
    <recommendedName>
        <fullName evidence="8">CASP-like protein</fullName>
    </recommendedName>
</protein>
<keyword evidence="11" id="KW-1185">Reference proteome</keyword>
<comment type="similarity">
    <text evidence="2 8">Belongs to the Casparian strip membrane proteins (CASP) family.</text>
</comment>
<feature type="transmembrane region" description="Helical" evidence="8">
    <location>
        <begin position="68"/>
        <end position="92"/>
    </location>
</feature>
<dbReference type="OrthoDB" id="689701at2759"/>
<dbReference type="NCBIfam" id="TIGR01569">
    <property type="entry name" value="A_tha_TIGR01569"/>
    <property type="match status" value="1"/>
</dbReference>
<feature type="domain" description="Casparian strip membrane protein" evidence="9">
    <location>
        <begin position="21"/>
        <end position="169"/>
    </location>
</feature>
<accession>A0A2I0W6N0</accession>
<sequence>MTTCEVKIYYSVKGEAMALERKLRVGEMVLRLAVLGLGVTAVALVGSASQVRTFFSLEKKAEFTDMKVLVFLVVANGVAAGYSLLQGMFCVVRMVKVSVVSSKGLAWVIFACDQVMAYVTLSASAAAVQSAVLGQFGQPELEWMKTCNLYRKFCTQVGEGLVSAFIASLIMILLSCFSAFNLFRLYGSRKAKQTSNGSW</sequence>
<evidence type="ECO:0000256" key="2">
    <source>
        <dbReference type="ARBA" id="ARBA00007651"/>
    </source>
</evidence>
<dbReference type="PANTHER" id="PTHR33573:SF64">
    <property type="entry name" value="CASP-LIKE PROTEIN 2B1"/>
    <property type="match status" value="1"/>
</dbReference>
<keyword evidence="6 8" id="KW-1133">Transmembrane helix</keyword>
<comment type="subunit">
    <text evidence="3 8">Homodimer and heterodimers.</text>
</comment>
<reference evidence="10 11" key="2">
    <citation type="journal article" date="2017" name="Nature">
        <title>The Apostasia genome and the evolution of orchids.</title>
        <authorList>
            <person name="Zhang G.Q."/>
            <person name="Liu K.W."/>
            <person name="Li Z."/>
            <person name="Lohaus R."/>
            <person name="Hsiao Y.Y."/>
            <person name="Niu S.C."/>
            <person name="Wang J.Y."/>
            <person name="Lin Y.C."/>
            <person name="Xu Q."/>
            <person name="Chen L.J."/>
            <person name="Yoshida K."/>
            <person name="Fujiwara S."/>
            <person name="Wang Z.W."/>
            <person name="Zhang Y.Q."/>
            <person name="Mitsuda N."/>
            <person name="Wang M."/>
            <person name="Liu G.H."/>
            <person name="Pecoraro L."/>
            <person name="Huang H.X."/>
            <person name="Xiao X.J."/>
            <person name="Lin M."/>
            <person name="Wu X.Y."/>
            <person name="Wu W.L."/>
            <person name="Chen Y.Y."/>
            <person name="Chang S.B."/>
            <person name="Sakamoto S."/>
            <person name="Ohme-Takagi M."/>
            <person name="Yagi M."/>
            <person name="Zeng S.J."/>
            <person name="Shen C.Y."/>
            <person name="Yeh C.M."/>
            <person name="Luo Y.B."/>
            <person name="Tsai W.C."/>
            <person name="Van de Peer Y."/>
            <person name="Liu Z.J."/>
        </authorList>
    </citation>
    <scope>NUCLEOTIDE SEQUENCE [LARGE SCALE GENOMIC DNA]</scope>
    <source>
        <tissue evidence="10">The whole plant</tissue>
    </source>
</reference>
<dbReference type="AlphaFoldDB" id="A0A2I0W6N0"/>
<evidence type="ECO:0000256" key="7">
    <source>
        <dbReference type="ARBA" id="ARBA00023136"/>
    </source>
</evidence>
<evidence type="ECO:0000256" key="4">
    <source>
        <dbReference type="ARBA" id="ARBA00022475"/>
    </source>
</evidence>
<feature type="transmembrane region" description="Helical" evidence="8">
    <location>
        <begin position="161"/>
        <end position="183"/>
    </location>
</feature>
<evidence type="ECO:0000313" key="10">
    <source>
        <dbReference type="EMBL" id="PKU71312.1"/>
    </source>
</evidence>